<name>A0A918XUI2_9PROT</name>
<feature type="transmembrane region" description="Helical" evidence="6">
    <location>
        <begin position="6"/>
        <end position="27"/>
    </location>
</feature>
<organism evidence="7 8">
    <name type="scientific">Thalassobaculum fulvum</name>
    <dbReference type="NCBI Taxonomy" id="1633335"/>
    <lineage>
        <taxon>Bacteria</taxon>
        <taxon>Pseudomonadati</taxon>
        <taxon>Pseudomonadota</taxon>
        <taxon>Alphaproteobacteria</taxon>
        <taxon>Rhodospirillales</taxon>
        <taxon>Thalassobaculaceae</taxon>
        <taxon>Thalassobaculum</taxon>
    </lineage>
</organism>
<evidence type="ECO:0000256" key="4">
    <source>
        <dbReference type="ARBA" id="ARBA00022989"/>
    </source>
</evidence>
<dbReference type="InterPro" id="IPR023353">
    <property type="entry name" value="LemA-like_dom_sf"/>
</dbReference>
<dbReference type="AlphaFoldDB" id="A0A918XUI2"/>
<evidence type="ECO:0000256" key="5">
    <source>
        <dbReference type="ARBA" id="ARBA00023136"/>
    </source>
</evidence>
<evidence type="ECO:0000256" key="3">
    <source>
        <dbReference type="ARBA" id="ARBA00022692"/>
    </source>
</evidence>
<keyword evidence="4 6" id="KW-1133">Transmembrane helix</keyword>
<dbReference type="InterPro" id="IPR007156">
    <property type="entry name" value="MamQ_LemA"/>
</dbReference>
<comment type="caution">
    <text evidence="7">The sequence shown here is derived from an EMBL/GenBank/DDBJ whole genome shotgun (WGS) entry which is preliminary data.</text>
</comment>
<evidence type="ECO:0000256" key="2">
    <source>
        <dbReference type="ARBA" id="ARBA00008854"/>
    </source>
</evidence>
<keyword evidence="3 6" id="KW-0812">Transmembrane</keyword>
<evidence type="ECO:0000256" key="6">
    <source>
        <dbReference type="SAM" id="Phobius"/>
    </source>
</evidence>
<reference evidence="7" key="2">
    <citation type="submission" date="2020-09" db="EMBL/GenBank/DDBJ databases">
        <authorList>
            <person name="Sun Q."/>
            <person name="Kim S."/>
        </authorList>
    </citation>
    <scope>NUCLEOTIDE SEQUENCE</scope>
    <source>
        <strain evidence="7">KCTC 42651</strain>
    </source>
</reference>
<keyword evidence="5 6" id="KW-0472">Membrane</keyword>
<comment type="similarity">
    <text evidence="2">Belongs to the LemA family.</text>
</comment>
<dbReference type="Pfam" id="PF04011">
    <property type="entry name" value="LemA"/>
    <property type="match status" value="1"/>
</dbReference>
<evidence type="ECO:0000313" key="7">
    <source>
        <dbReference type="EMBL" id="GHD54622.1"/>
    </source>
</evidence>
<proteinExistence type="inferred from homology"/>
<dbReference type="PANTHER" id="PTHR34478:SF2">
    <property type="entry name" value="MEMBRANE PROTEIN"/>
    <property type="match status" value="1"/>
</dbReference>
<dbReference type="GO" id="GO:0016020">
    <property type="term" value="C:membrane"/>
    <property type="evidence" value="ECO:0007669"/>
    <property type="project" value="UniProtKB-SubCell"/>
</dbReference>
<gene>
    <name evidence="7" type="ORF">GCM10017083_32340</name>
</gene>
<evidence type="ECO:0000313" key="8">
    <source>
        <dbReference type="Proteomes" id="UP000630353"/>
    </source>
</evidence>
<dbReference type="Proteomes" id="UP000630353">
    <property type="component" value="Unassembled WGS sequence"/>
</dbReference>
<dbReference type="Gene3D" id="1.20.1440.20">
    <property type="entry name" value="LemA-like domain"/>
    <property type="match status" value="1"/>
</dbReference>
<protein>
    <submittedName>
        <fullName evidence="7">Membrane protein</fullName>
    </submittedName>
</protein>
<dbReference type="PANTHER" id="PTHR34478">
    <property type="entry name" value="PROTEIN LEMA"/>
    <property type="match status" value="1"/>
</dbReference>
<comment type="subcellular location">
    <subcellularLocation>
        <location evidence="1">Membrane</location>
        <topology evidence="1">Single-pass membrane protein</topology>
    </subcellularLocation>
</comment>
<reference evidence="7" key="1">
    <citation type="journal article" date="2014" name="Int. J. Syst. Evol. Microbiol.">
        <title>Complete genome sequence of Corynebacterium casei LMG S-19264T (=DSM 44701T), isolated from a smear-ripened cheese.</title>
        <authorList>
            <consortium name="US DOE Joint Genome Institute (JGI-PGF)"/>
            <person name="Walter F."/>
            <person name="Albersmeier A."/>
            <person name="Kalinowski J."/>
            <person name="Ruckert C."/>
        </authorList>
    </citation>
    <scope>NUCLEOTIDE SEQUENCE</scope>
    <source>
        <strain evidence="7">KCTC 42651</strain>
    </source>
</reference>
<keyword evidence="8" id="KW-1185">Reference proteome</keyword>
<evidence type="ECO:0000256" key="1">
    <source>
        <dbReference type="ARBA" id="ARBA00004167"/>
    </source>
</evidence>
<accession>A0A918XUI2</accession>
<sequence>MAGLSTSSLVVIAVAVVVLGWGVLTYNRLVALRQRVREGWSGIDVQLKRRANLVPNLVSTVKGYAQHERGVLEAVTEQRARVQAAAGATPADRQAAENGLTAALTRLFAVAENYPDLKADGTFVDLQQTLGELEDQIQMARRYYNGTVRDLNTLIEAFPSNLIAGWFRFEPREYFEVEHDGDRAVPTVSF</sequence>
<dbReference type="SUPFAM" id="SSF140478">
    <property type="entry name" value="LemA-like"/>
    <property type="match status" value="1"/>
</dbReference>
<dbReference type="EMBL" id="BMZS01000007">
    <property type="protein sequence ID" value="GHD54622.1"/>
    <property type="molecule type" value="Genomic_DNA"/>
</dbReference>